<keyword evidence="6 8" id="KW-0472">Membrane</keyword>
<gene>
    <name evidence="9" type="ORF">PF327_03185</name>
</gene>
<evidence type="ECO:0000313" key="10">
    <source>
        <dbReference type="Proteomes" id="UP001169066"/>
    </source>
</evidence>
<accession>A0ABT7QQ55</accession>
<dbReference type="RefSeq" id="WP_289401295.1">
    <property type="nucleotide sequence ID" value="NZ_JAQIBC010000001.1"/>
</dbReference>
<keyword evidence="5 8" id="KW-1133">Transmembrane helix</keyword>
<keyword evidence="7" id="KW-0653">Protein transport</keyword>
<dbReference type="EMBL" id="JAQIBC010000001">
    <property type="protein sequence ID" value="MDM5263188.1"/>
    <property type="molecule type" value="Genomic_DNA"/>
</dbReference>
<keyword evidence="10" id="KW-1185">Reference proteome</keyword>
<keyword evidence="7" id="KW-0813">Transport</keyword>
<dbReference type="PANTHER" id="PTHR30558:SF3">
    <property type="entry name" value="BIOPOLYMER TRANSPORT PROTEIN EXBD-RELATED"/>
    <property type="match status" value="1"/>
</dbReference>
<keyword evidence="3" id="KW-1003">Cell membrane</keyword>
<evidence type="ECO:0000256" key="1">
    <source>
        <dbReference type="ARBA" id="ARBA00004162"/>
    </source>
</evidence>
<protein>
    <submittedName>
        <fullName evidence="9">Biopolymer transporter ExbD</fullName>
    </submittedName>
</protein>
<comment type="similarity">
    <text evidence="2 7">Belongs to the ExbD/TolR family.</text>
</comment>
<evidence type="ECO:0000256" key="6">
    <source>
        <dbReference type="ARBA" id="ARBA00023136"/>
    </source>
</evidence>
<organism evidence="9 10">
    <name type="scientific">Sulfurovum xiamenensis</name>
    <dbReference type="NCBI Taxonomy" id="3019066"/>
    <lineage>
        <taxon>Bacteria</taxon>
        <taxon>Pseudomonadati</taxon>
        <taxon>Campylobacterota</taxon>
        <taxon>Epsilonproteobacteria</taxon>
        <taxon>Campylobacterales</taxon>
        <taxon>Sulfurovaceae</taxon>
        <taxon>Sulfurovum</taxon>
    </lineage>
</organism>
<evidence type="ECO:0000256" key="4">
    <source>
        <dbReference type="ARBA" id="ARBA00022692"/>
    </source>
</evidence>
<dbReference type="Pfam" id="PF02472">
    <property type="entry name" value="ExbD"/>
    <property type="match status" value="1"/>
</dbReference>
<proteinExistence type="inferred from homology"/>
<dbReference type="Gene3D" id="3.30.420.270">
    <property type="match status" value="1"/>
</dbReference>
<evidence type="ECO:0000256" key="7">
    <source>
        <dbReference type="RuleBase" id="RU003879"/>
    </source>
</evidence>
<comment type="subcellular location">
    <subcellularLocation>
        <location evidence="1">Cell membrane</location>
        <topology evidence="1">Single-pass membrane protein</topology>
    </subcellularLocation>
    <subcellularLocation>
        <location evidence="7">Cell membrane</location>
        <topology evidence="7">Single-pass type II membrane protein</topology>
    </subcellularLocation>
</comment>
<name>A0ABT7QQ55_9BACT</name>
<dbReference type="InterPro" id="IPR003400">
    <property type="entry name" value="ExbD"/>
</dbReference>
<reference evidence="9" key="1">
    <citation type="submission" date="2023-01" db="EMBL/GenBank/DDBJ databases">
        <title>Sulfurovum sp. XTW-4 genome assembly.</title>
        <authorList>
            <person name="Wang J."/>
        </authorList>
    </citation>
    <scope>NUCLEOTIDE SEQUENCE</scope>
    <source>
        <strain evidence="9">XTW-4</strain>
    </source>
</reference>
<evidence type="ECO:0000256" key="8">
    <source>
        <dbReference type="SAM" id="Phobius"/>
    </source>
</evidence>
<evidence type="ECO:0000256" key="3">
    <source>
        <dbReference type="ARBA" id="ARBA00022475"/>
    </source>
</evidence>
<sequence length="134" mass="15053">MRIRPKKQEVDNVDVSPLIDMVFILLIFFMVTTTFVKDMKLDLERPSAASASKSDAKVVRVYIDNTSQVYIDNQPVQLWAIQSKLRDLLRTSTEKSVLVISDDTIPVETLIDVVDECRMSGAKDVAVSTSKEMG</sequence>
<evidence type="ECO:0000256" key="2">
    <source>
        <dbReference type="ARBA" id="ARBA00005811"/>
    </source>
</evidence>
<feature type="transmembrane region" description="Helical" evidence="8">
    <location>
        <begin position="15"/>
        <end position="36"/>
    </location>
</feature>
<dbReference type="Proteomes" id="UP001169066">
    <property type="component" value="Unassembled WGS sequence"/>
</dbReference>
<keyword evidence="4 7" id="KW-0812">Transmembrane</keyword>
<comment type="caution">
    <text evidence="9">The sequence shown here is derived from an EMBL/GenBank/DDBJ whole genome shotgun (WGS) entry which is preliminary data.</text>
</comment>
<evidence type="ECO:0000256" key="5">
    <source>
        <dbReference type="ARBA" id="ARBA00022989"/>
    </source>
</evidence>
<evidence type="ECO:0000313" key="9">
    <source>
        <dbReference type="EMBL" id="MDM5263188.1"/>
    </source>
</evidence>
<dbReference type="PANTHER" id="PTHR30558">
    <property type="entry name" value="EXBD MEMBRANE COMPONENT OF PMF-DRIVEN MACROMOLECULE IMPORT SYSTEM"/>
    <property type="match status" value="1"/>
</dbReference>